<dbReference type="GO" id="GO:0015891">
    <property type="term" value="P:siderophore transport"/>
    <property type="evidence" value="ECO:0007669"/>
    <property type="project" value="InterPro"/>
</dbReference>
<evidence type="ECO:0000313" key="12">
    <source>
        <dbReference type="EMBL" id="SMO69936.1"/>
    </source>
</evidence>
<accession>A0A521DE74</accession>
<dbReference type="AlphaFoldDB" id="A0A521DE74"/>
<sequence>MEVKKSPKADLENKKSVFMQIGLVVVLAIVLIAFEWSTTDVDASTFDMIDDVEAEEEIVPITRQEEVKPPPPPPPPKVIDVLNIVDDDVELDEELDIEDTEIDEDTEIEFDLSLEEEETDDAPVFFIVEEMPEFPGGDTELRKYIAQSVKYPVIAQENGIQGRVYVQFVVGTDGGVTQVKVARGVDPNLDKEAIRVVQSMPKWKPGKQRGKAVKVSYTVPINFVLQ</sequence>
<dbReference type="InterPro" id="IPR037682">
    <property type="entry name" value="TonB_C"/>
</dbReference>
<keyword evidence="4" id="KW-1003">Cell membrane</keyword>
<feature type="transmembrane region" description="Helical" evidence="10">
    <location>
        <begin position="21"/>
        <end position="38"/>
    </location>
</feature>
<evidence type="ECO:0000313" key="13">
    <source>
        <dbReference type="Proteomes" id="UP000319040"/>
    </source>
</evidence>
<dbReference type="PANTHER" id="PTHR33446:SF2">
    <property type="entry name" value="PROTEIN TONB"/>
    <property type="match status" value="1"/>
</dbReference>
<evidence type="ECO:0000256" key="1">
    <source>
        <dbReference type="ARBA" id="ARBA00004383"/>
    </source>
</evidence>
<evidence type="ECO:0000256" key="4">
    <source>
        <dbReference type="ARBA" id="ARBA00022475"/>
    </source>
</evidence>
<dbReference type="EMBL" id="FXTB01000005">
    <property type="protein sequence ID" value="SMO69936.1"/>
    <property type="molecule type" value="Genomic_DNA"/>
</dbReference>
<dbReference type="PROSITE" id="PS52015">
    <property type="entry name" value="TONB_CTD"/>
    <property type="match status" value="1"/>
</dbReference>
<reference evidence="12 13" key="1">
    <citation type="submission" date="2017-05" db="EMBL/GenBank/DDBJ databases">
        <authorList>
            <person name="Varghese N."/>
            <person name="Submissions S."/>
        </authorList>
    </citation>
    <scope>NUCLEOTIDE SEQUENCE [LARGE SCALE GENOMIC DNA]</scope>
    <source>
        <strain evidence="12 13">DSM 27040</strain>
    </source>
</reference>
<dbReference type="Gene3D" id="3.30.1150.10">
    <property type="match status" value="1"/>
</dbReference>
<evidence type="ECO:0000256" key="9">
    <source>
        <dbReference type="ARBA" id="ARBA00023136"/>
    </source>
</evidence>
<dbReference type="OrthoDB" id="9814002at2"/>
<comment type="subcellular location">
    <subcellularLocation>
        <location evidence="1">Cell inner membrane</location>
        <topology evidence="1">Single-pass membrane protein</topology>
        <orientation evidence="1">Periplasmic side</orientation>
    </subcellularLocation>
</comment>
<evidence type="ECO:0000256" key="3">
    <source>
        <dbReference type="ARBA" id="ARBA00022448"/>
    </source>
</evidence>
<dbReference type="GO" id="GO:0030288">
    <property type="term" value="C:outer membrane-bounded periplasmic space"/>
    <property type="evidence" value="ECO:0007669"/>
    <property type="project" value="InterPro"/>
</dbReference>
<dbReference type="InterPro" id="IPR003538">
    <property type="entry name" value="TonB"/>
</dbReference>
<keyword evidence="5" id="KW-0997">Cell inner membrane</keyword>
<keyword evidence="13" id="KW-1185">Reference proteome</keyword>
<dbReference type="GO" id="GO:0015031">
    <property type="term" value="P:protein transport"/>
    <property type="evidence" value="ECO:0007669"/>
    <property type="project" value="UniProtKB-KW"/>
</dbReference>
<keyword evidence="8 10" id="KW-1133">Transmembrane helix</keyword>
<dbReference type="GO" id="GO:0031992">
    <property type="term" value="F:energy transducer activity"/>
    <property type="evidence" value="ECO:0007669"/>
    <property type="project" value="InterPro"/>
</dbReference>
<proteinExistence type="inferred from homology"/>
<dbReference type="GO" id="GO:0055085">
    <property type="term" value="P:transmembrane transport"/>
    <property type="evidence" value="ECO:0007669"/>
    <property type="project" value="InterPro"/>
</dbReference>
<gene>
    <name evidence="12" type="ORF">SAMN06265379_105116</name>
</gene>
<protein>
    <submittedName>
        <fullName evidence="12">Outer membrane transport energization protein TonB</fullName>
    </submittedName>
</protein>
<comment type="similarity">
    <text evidence="2">Belongs to the TonB family.</text>
</comment>
<dbReference type="GO" id="GO:0098797">
    <property type="term" value="C:plasma membrane protein complex"/>
    <property type="evidence" value="ECO:0007669"/>
    <property type="project" value="TreeGrafter"/>
</dbReference>
<evidence type="ECO:0000256" key="10">
    <source>
        <dbReference type="SAM" id="Phobius"/>
    </source>
</evidence>
<evidence type="ECO:0000259" key="11">
    <source>
        <dbReference type="PROSITE" id="PS52015"/>
    </source>
</evidence>
<keyword evidence="6 10" id="KW-0812">Transmembrane</keyword>
<evidence type="ECO:0000256" key="8">
    <source>
        <dbReference type="ARBA" id="ARBA00022989"/>
    </source>
</evidence>
<evidence type="ECO:0000256" key="6">
    <source>
        <dbReference type="ARBA" id="ARBA00022692"/>
    </source>
</evidence>
<dbReference type="PRINTS" id="PR01374">
    <property type="entry name" value="TONBPROTEIN"/>
</dbReference>
<evidence type="ECO:0000256" key="7">
    <source>
        <dbReference type="ARBA" id="ARBA00022927"/>
    </source>
</evidence>
<organism evidence="12 13">
    <name type="scientific">Saccharicrinis carchari</name>
    <dbReference type="NCBI Taxonomy" id="1168039"/>
    <lineage>
        <taxon>Bacteria</taxon>
        <taxon>Pseudomonadati</taxon>
        <taxon>Bacteroidota</taxon>
        <taxon>Bacteroidia</taxon>
        <taxon>Marinilabiliales</taxon>
        <taxon>Marinilabiliaceae</taxon>
        <taxon>Saccharicrinis</taxon>
    </lineage>
</organism>
<dbReference type="PANTHER" id="PTHR33446">
    <property type="entry name" value="PROTEIN TONB-RELATED"/>
    <property type="match status" value="1"/>
</dbReference>
<evidence type="ECO:0000256" key="2">
    <source>
        <dbReference type="ARBA" id="ARBA00006555"/>
    </source>
</evidence>
<keyword evidence="9 10" id="KW-0472">Membrane</keyword>
<name>A0A521DE74_SACCC</name>
<dbReference type="InterPro" id="IPR051045">
    <property type="entry name" value="TonB-dependent_transducer"/>
</dbReference>
<feature type="domain" description="TonB C-terminal" evidence="11">
    <location>
        <begin position="136"/>
        <end position="226"/>
    </location>
</feature>
<evidence type="ECO:0000256" key="5">
    <source>
        <dbReference type="ARBA" id="ARBA00022519"/>
    </source>
</evidence>
<dbReference type="RefSeq" id="WP_142533573.1">
    <property type="nucleotide sequence ID" value="NZ_FXTB01000005.1"/>
</dbReference>
<keyword evidence="7" id="KW-0653">Protein transport</keyword>
<dbReference type="NCBIfam" id="TIGR01352">
    <property type="entry name" value="tonB_Cterm"/>
    <property type="match status" value="1"/>
</dbReference>
<dbReference type="SUPFAM" id="SSF74653">
    <property type="entry name" value="TolA/TonB C-terminal domain"/>
    <property type="match status" value="1"/>
</dbReference>
<dbReference type="FunFam" id="3.30.1150.10:FF:000002">
    <property type="entry name" value="Energy transducer TonB"/>
    <property type="match status" value="1"/>
</dbReference>
<dbReference type="Pfam" id="PF03544">
    <property type="entry name" value="TonB_C"/>
    <property type="match status" value="1"/>
</dbReference>
<dbReference type="Proteomes" id="UP000319040">
    <property type="component" value="Unassembled WGS sequence"/>
</dbReference>
<dbReference type="InterPro" id="IPR006260">
    <property type="entry name" value="TonB/TolA_C"/>
</dbReference>
<keyword evidence="3" id="KW-0813">Transport</keyword>